<protein>
    <submittedName>
        <fullName evidence="1">Uncharacterized protein</fullName>
    </submittedName>
</protein>
<accession>A0A2P2JN55</accession>
<dbReference type="AlphaFoldDB" id="A0A2P2JN55"/>
<proteinExistence type="predicted"/>
<name>A0A2P2JN55_RHIMU</name>
<evidence type="ECO:0000313" key="1">
    <source>
        <dbReference type="EMBL" id="MBW94904.1"/>
    </source>
</evidence>
<sequence length="76" mass="9223">MNCILCIPFIIKVNKSITWWPPCNPYTSYNSKFTKLIFELTLRNTGIQVTHIDPRHYVKQYRKILRRTDGRRYVYV</sequence>
<organism evidence="1">
    <name type="scientific">Rhizophora mucronata</name>
    <name type="common">Asiatic mangrove</name>
    <dbReference type="NCBI Taxonomy" id="61149"/>
    <lineage>
        <taxon>Eukaryota</taxon>
        <taxon>Viridiplantae</taxon>
        <taxon>Streptophyta</taxon>
        <taxon>Embryophyta</taxon>
        <taxon>Tracheophyta</taxon>
        <taxon>Spermatophyta</taxon>
        <taxon>Magnoliopsida</taxon>
        <taxon>eudicotyledons</taxon>
        <taxon>Gunneridae</taxon>
        <taxon>Pentapetalae</taxon>
        <taxon>rosids</taxon>
        <taxon>fabids</taxon>
        <taxon>Malpighiales</taxon>
        <taxon>Rhizophoraceae</taxon>
        <taxon>Rhizophora</taxon>
    </lineage>
</organism>
<dbReference type="EMBL" id="GGEC01014421">
    <property type="protein sequence ID" value="MBW94904.1"/>
    <property type="molecule type" value="Transcribed_RNA"/>
</dbReference>
<reference evidence="1" key="1">
    <citation type="submission" date="2018-02" db="EMBL/GenBank/DDBJ databases">
        <title>Rhizophora mucronata_Transcriptome.</title>
        <authorList>
            <person name="Meera S.P."/>
            <person name="Sreeshan A."/>
            <person name="Augustine A."/>
        </authorList>
    </citation>
    <scope>NUCLEOTIDE SEQUENCE</scope>
    <source>
        <tissue evidence="1">Leaf</tissue>
    </source>
</reference>